<protein>
    <submittedName>
        <fullName evidence="1">Uncharacterized protein</fullName>
    </submittedName>
</protein>
<reference evidence="1 2" key="1">
    <citation type="submission" date="2015-01" db="EMBL/GenBank/DDBJ databases">
        <title>Evolution of Trichinella species and genotypes.</title>
        <authorList>
            <person name="Korhonen P.K."/>
            <person name="Edoardo P."/>
            <person name="Giuseppe L.R."/>
            <person name="Gasser R.B."/>
        </authorList>
    </citation>
    <scope>NUCLEOTIDE SEQUENCE [LARGE SCALE GENOMIC DNA]</scope>
    <source>
        <strain evidence="1">ISS141</strain>
    </source>
</reference>
<dbReference type="EMBL" id="JYDU01000009">
    <property type="protein sequence ID" value="KRY00309.1"/>
    <property type="molecule type" value="Genomic_DNA"/>
</dbReference>
<gene>
    <name evidence="1" type="ORF">T4E_9514</name>
</gene>
<dbReference type="AlphaFoldDB" id="A0A0V0YIZ5"/>
<evidence type="ECO:0000313" key="1">
    <source>
        <dbReference type="EMBL" id="KRY00309.1"/>
    </source>
</evidence>
<dbReference type="Proteomes" id="UP000054815">
    <property type="component" value="Unassembled WGS sequence"/>
</dbReference>
<comment type="caution">
    <text evidence="1">The sequence shown here is derived from an EMBL/GenBank/DDBJ whole genome shotgun (WGS) entry which is preliminary data.</text>
</comment>
<organism evidence="1 2">
    <name type="scientific">Trichinella pseudospiralis</name>
    <name type="common">Parasitic roundworm</name>
    <dbReference type="NCBI Taxonomy" id="6337"/>
    <lineage>
        <taxon>Eukaryota</taxon>
        <taxon>Metazoa</taxon>
        <taxon>Ecdysozoa</taxon>
        <taxon>Nematoda</taxon>
        <taxon>Enoplea</taxon>
        <taxon>Dorylaimia</taxon>
        <taxon>Trichinellida</taxon>
        <taxon>Trichinellidae</taxon>
        <taxon>Trichinella</taxon>
    </lineage>
</organism>
<accession>A0A0V0YIZ5</accession>
<proteinExistence type="predicted"/>
<evidence type="ECO:0000313" key="2">
    <source>
        <dbReference type="Proteomes" id="UP000054815"/>
    </source>
</evidence>
<name>A0A0V0YIZ5_TRIPS</name>
<sequence length="118" mass="13947">MDNGGVCWILLFMSIRLMQHRIGKSNTVYRDRDRTVTTESSRLQMFILKLLPYRMISSLPEAVQKQFVYNSNTFFWSSRYVSYMILWDEQGIWPNQRLLYAIGTSPQDSKGDVLDMIH</sequence>